<keyword evidence="3" id="KW-1185">Reference proteome</keyword>
<protein>
    <recommendedName>
        <fullName evidence="4">Twin-arginine translocation pathway signal</fullName>
    </recommendedName>
</protein>
<evidence type="ECO:0000313" key="3">
    <source>
        <dbReference type="Proteomes" id="UP000821598"/>
    </source>
</evidence>
<feature type="region of interest" description="Disordered" evidence="1">
    <location>
        <begin position="1"/>
        <end position="27"/>
    </location>
</feature>
<dbReference type="PROSITE" id="PS51318">
    <property type="entry name" value="TAT"/>
    <property type="match status" value="1"/>
</dbReference>
<dbReference type="EMBL" id="VOMC01000027">
    <property type="protein sequence ID" value="NVI06816.1"/>
    <property type="molecule type" value="Genomic_DNA"/>
</dbReference>
<name>A0ABX2NQT4_9BURK</name>
<gene>
    <name evidence="2" type="ORF">FSB64_24255</name>
</gene>
<dbReference type="Proteomes" id="UP000821598">
    <property type="component" value="Unassembled WGS sequence"/>
</dbReference>
<comment type="caution">
    <text evidence="2">The sequence shown here is derived from an EMBL/GenBank/DDBJ whole genome shotgun (WGS) entry which is preliminary data.</text>
</comment>
<dbReference type="InterPro" id="IPR006311">
    <property type="entry name" value="TAT_signal"/>
</dbReference>
<evidence type="ECO:0000313" key="2">
    <source>
        <dbReference type="EMBL" id="NVI06816.1"/>
    </source>
</evidence>
<dbReference type="Pfam" id="PF12318">
    <property type="entry name" value="FAD-SLDH"/>
    <property type="match status" value="1"/>
</dbReference>
<accession>A0ABX2NQT4</accession>
<dbReference type="InterPro" id="IPR024651">
    <property type="entry name" value="FAD-SLDH_ssu"/>
</dbReference>
<proteinExistence type="predicted"/>
<evidence type="ECO:0000256" key="1">
    <source>
        <dbReference type="SAM" id="MobiDB-lite"/>
    </source>
</evidence>
<sequence>MVINSKDDQVTQHESPSNGFGETPASRERRHWLQGALALAAVGLTGSATLKALAQSTAGRSDVGQSFDAFMTLSKSLTGKSSLDRAVGERLVTALQKKTSDLSQRVPQLAGALASSSIKPDDEGLALKILAGWYMGIVDDAVITYEQALMFSVVSDTLIVPSYCPNQPGFWASKPIERQS</sequence>
<organism evidence="2 3">
    <name type="scientific">Paraburkholderia youngii</name>
    <dbReference type="NCBI Taxonomy" id="2782701"/>
    <lineage>
        <taxon>Bacteria</taxon>
        <taxon>Pseudomonadati</taxon>
        <taxon>Pseudomonadota</taxon>
        <taxon>Betaproteobacteria</taxon>
        <taxon>Burkholderiales</taxon>
        <taxon>Burkholderiaceae</taxon>
        <taxon>Paraburkholderia</taxon>
    </lineage>
</organism>
<feature type="compositionally biased region" description="Basic and acidic residues" evidence="1">
    <location>
        <begin position="1"/>
        <end position="11"/>
    </location>
</feature>
<reference evidence="2 3" key="1">
    <citation type="submission" date="2019-08" db="EMBL/GenBank/DDBJ databases">
        <title>Paraburkholderia simonii sp. nov. and P. youngii sp. nov. Brazilian and Mexican Mimosa-associated rhizobia.</title>
        <authorList>
            <person name="Mavima L."/>
            <person name="Beukes C.W."/>
            <person name="Palmer M."/>
            <person name="De Meyer S.E."/>
            <person name="James E.K."/>
            <person name="Maluk M."/>
            <person name="Avontuur J.R."/>
            <person name="Chan W.Y."/>
            <person name="Venter S.N."/>
            <person name="Steenkamp E.T."/>
        </authorList>
    </citation>
    <scope>NUCLEOTIDE SEQUENCE [LARGE SCALE GENOMIC DNA]</scope>
    <source>
        <strain evidence="2 3">JPY454</strain>
    </source>
</reference>
<evidence type="ECO:0008006" key="4">
    <source>
        <dbReference type="Google" id="ProtNLM"/>
    </source>
</evidence>